<accession>A0A2H0B6W1</accession>
<keyword evidence="3 4" id="KW-0472">Membrane</keyword>
<dbReference type="SUPFAM" id="SSF103473">
    <property type="entry name" value="MFS general substrate transporter"/>
    <property type="match status" value="1"/>
</dbReference>
<dbReference type="PROSITE" id="PS50850">
    <property type="entry name" value="MFS"/>
    <property type="match status" value="1"/>
</dbReference>
<organism evidence="6 7">
    <name type="scientific">Candidatus Beckwithbacteria bacterium CG23_combo_of_CG06-09_8_20_14_all_34_8</name>
    <dbReference type="NCBI Taxonomy" id="1974497"/>
    <lineage>
        <taxon>Bacteria</taxon>
        <taxon>Candidatus Beckwithiibacteriota</taxon>
    </lineage>
</organism>
<dbReference type="InterPro" id="IPR036259">
    <property type="entry name" value="MFS_trans_sf"/>
</dbReference>
<feature type="transmembrane region" description="Helical" evidence="4">
    <location>
        <begin position="136"/>
        <end position="155"/>
    </location>
</feature>
<feature type="transmembrane region" description="Helical" evidence="4">
    <location>
        <begin position="44"/>
        <end position="66"/>
    </location>
</feature>
<dbReference type="CDD" id="cd06174">
    <property type="entry name" value="MFS"/>
    <property type="match status" value="1"/>
</dbReference>
<dbReference type="PANTHER" id="PTHR23530:SF1">
    <property type="entry name" value="PERMEASE, MAJOR FACILITATOR SUPERFAMILY-RELATED"/>
    <property type="match status" value="1"/>
</dbReference>
<keyword evidence="1 4" id="KW-0812">Transmembrane</keyword>
<feature type="transmembrane region" description="Helical" evidence="4">
    <location>
        <begin position="210"/>
        <end position="230"/>
    </location>
</feature>
<sequence>MKKYHNPLKVYLTIRFLSSLLFSVIVTVNLVYQATVVGLNPLQLVLVGTVLEITSFLFEIPTGIIADVYSRKLSVIIGILLIGLGFTIEGTFPYFTAILLAQVVWGIGFTFVSGAREAWIADEIGEEKAGQAFSKGAQLSLAGSFIGIAINMVLANINIRLPIILGGILYSCQSLYLYFFMGENNFHPTPVSKRDSFIKMKETLVEGLKLIKLSPILITIMITGLIFGSFSEGFDRLWTSFMLNNFDFPQIGNLKPVIWFGILAMIANILALLTIHYIDKKTDTTQHQSTANSLLVINSLLVLAVIGFALSGYFVIAIVFYFLVMMFKEARNPFYDAWANQNVNSKVRATVFSMCSQVNAVGQIVGGPILGIIAIAISLRISLVAGALFLIPSIYLYYSSGRKQLPSSRLGKL</sequence>
<feature type="domain" description="Major facilitator superfamily (MFS) profile" evidence="5">
    <location>
        <begin position="7"/>
        <end position="404"/>
    </location>
</feature>
<evidence type="ECO:0000256" key="3">
    <source>
        <dbReference type="ARBA" id="ARBA00023136"/>
    </source>
</evidence>
<evidence type="ECO:0000256" key="1">
    <source>
        <dbReference type="ARBA" id="ARBA00022692"/>
    </source>
</evidence>
<feature type="transmembrane region" description="Helical" evidence="4">
    <location>
        <begin position="299"/>
        <end position="324"/>
    </location>
</feature>
<dbReference type="InterPro" id="IPR011701">
    <property type="entry name" value="MFS"/>
</dbReference>
<evidence type="ECO:0000256" key="2">
    <source>
        <dbReference type="ARBA" id="ARBA00022989"/>
    </source>
</evidence>
<dbReference type="Pfam" id="PF07690">
    <property type="entry name" value="MFS_1"/>
    <property type="match status" value="1"/>
</dbReference>
<feature type="transmembrane region" description="Helical" evidence="4">
    <location>
        <begin position="161"/>
        <end position="180"/>
    </location>
</feature>
<dbReference type="AlphaFoldDB" id="A0A2H0B6W1"/>
<gene>
    <name evidence="6" type="ORF">COX08_01345</name>
</gene>
<evidence type="ECO:0000259" key="5">
    <source>
        <dbReference type="PROSITE" id="PS50850"/>
    </source>
</evidence>
<evidence type="ECO:0000313" key="6">
    <source>
        <dbReference type="EMBL" id="PIP53369.1"/>
    </source>
</evidence>
<evidence type="ECO:0000256" key="4">
    <source>
        <dbReference type="SAM" id="Phobius"/>
    </source>
</evidence>
<proteinExistence type="predicted"/>
<dbReference type="PANTHER" id="PTHR23530">
    <property type="entry name" value="TRANSPORT PROTEIN-RELATED"/>
    <property type="match status" value="1"/>
</dbReference>
<dbReference type="Gene3D" id="1.20.1250.20">
    <property type="entry name" value="MFS general substrate transporter like domains"/>
    <property type="match status" value="1"/>
</dbReference>
<evidence type="ECO:0000313" key="7">
    <source>
        <dbReference type="Proteomes" id="UP000229459"/>
    </source>
</evidence>
<dbReference type="GO" id="GO:0022857">
    <property type="term" value="F:transmembrane transporter activity"/>
    <property type="evidence" value="ECO:0007669"/>
    <property type="project" value="InterPro"/>
</dbReference>
<dbReference type="Proteomes" id="UP000229459">
    <property type="component" value="Unassembled WGS sequence"/>
</dbReference>
<feature type="transmembrane region" description="Helical" evidence="4">
    <location>
        <begin position="369"/>
        <end position="398"/>
    </location>
</feature>
<protein>
    <recommendedName>
        <fullName evidence="5">Major facilitator superfamily (MFS) profile domain-containing protein</fullName>
    </recommendedName>
</protein>
<comment type="caution">
    <text evidence="6">The sequence shown here is derived from an EMBL/GenBank/DDBJ whole genome shotgun (WGS) entry which is preliminary data.</text>
</comment>
<name>A0A2H0B6W1_9BACT</name>
<dbReference type="InterPro" id="IPR053160">
    <property type="entry name" value="MFS_DHA3_Transporter"/>
</dbReference>
<feature type="transmembrane region" description="Helical" evidence="4">
    <location>
        <begin position="12"/>
        <end position="32"/>
    </location>
</feature>
<keyword evidence="2 4" id="KW-1133">Transmembrane helix</keyword>
<feature type="transmembrane region" description="Helical" evidence="4">
    <location>
        <begin position="73"/>
        <end position="88"/>
    </location>
</feature>
<feature type="transmembrane region" description="Helical" evidence="4">
    <location>
        <begin position="257"/>
        <end position="278"/>
    </location>
</feature>
<dbReference type="InterPro" id="IPR020846">
    <property type="entry name" value="MFS_dom"/>
</dbReference>
<dbReference type="EMBL" id="PCSR01000032">
    <property type="protein sequence ID" value="PIP53369.1"/>
    <property type="molecule type" value="Genomic_DNA"/>
</dbReference>
<reference evidence="6 7" key="1">
    <citation type="submission" date="2017-09" db="EMBL/GenBank/DDBJ databases">
        <title>Depth-based differentiation of microbial function through sediment-hosted aquifers and enrichment of novel symbionts in the deep terrestrial subsurface.</title>
        <authorList>
            <person name="Probst A.J."/>
            <person name="Ladd B."/>
            <person name="Jarett J.K."/>
            <person name="Geller-Mcgrath D.E."/>
            <person name="Sieber C.M."/>
            <person name="Emerson J.B."/>
            <person name="Anantharaman K."/>
            <person name="Thomas B.C."/>
            <person name="Malmstrom R."/>
            <person name="Stieglmeier M."/>
            <person name="Klingl A."/>
            <person name="Woyke T."/>
            <person name="Ryan C.M."/>
            <person name="Banfield J.F."/>
        </authorList>
    </citation>
    <scope>NUCLEOTIDE SEQUENCE [LARGE SCALE GENOMIC DNA]</scope>
    <source>
        <strain evidence="6">CG23_combo_of_CG06-09_8_20_14_all_34_8</strain>
    </source>
</reference>